<name>A0A0A1FAJ4_9BURK</name>
<dbReference type="Pfam" id="PF03459">
    <property type="entry name" value="TOBE"/>
    <property type="match status" value="1"/>
</dbReference>
<evidence type="ECO:0000259" key="3">
    <source>
        <dbReference type="PROSITE" id="PS51866"/>
    </source>
</evidence>
<dbReference type="HOGENOM" id="CLU_118993_1_0_4"/>
<accession>A0A0A1FAJ4</accession>
<evidence type="ECO:0000256" key="1">
    <source>
        <dbReference type="ARBA" id="ARBA00022505"/>
    </source>
</evidence>
<dbReference type="GO" id="GO:0015689">
    <property type="term" value="P:molybdate ion transport"/>
    <property type="evidence" value="ECO:0007669"/>
    <property type="project" value="InterPro"/>
</dbReference>
<feature type="domain" description="Mop" evidence="3">
    <location>
        <begin position="5"/>
        <end position="70"/>
    </location>
</feature>
<dbReference type="RefSeq" id="WP_038487176.1">
    <property type="nucleotide sequence ID" value="NZ_CP009962.1"/>
</dbReference>
<dbReference type="PROSITE" id="PS51866">
    <property type="entry name" value="MOP"/>
    <property type="match status" value="1"/>
</dbReference>
<dbReference type="OrthoDB" id="7064636at2"/>
<evidence type="ECO:0000313" key="4">
    <source>
        <dbReference type="EMBL" id="AIY40699.1"/>
    </source>
</evidence>
<dbReference type="KEGG" id="care:LT85_1541"/>
<sequence length="71" mass="7563">MSIQAINVRNQFRGKIHSITEDDVLSALDIETPSGIVSSVITTRSVRDLGLVVGSEVIALVKATEVSIAKL</sequence>
<dbReference type="SUPFAM" id="SSF50331">
    <property type="entry name" value="MOP-like"/>
    <property type="match status" value="1"/>
</dbReference>
<gene>
    <name evidence="4" type="primary">ssuF</name>
    <name evidence="4" type="ORF">LT85_1541</name>
</gene>
<evidence type="ECO:0000256" key="2">
    <source>
        <dbReference type="PROSITE-ProRule" id="PRU01213"/>
    </source>
</evidence>
<dbReference type="STRING" id="279058.LT85_1541"/>
<evidence type="ECO:0000313" key="5">
    <source>
        <dbReference type="Proteomes" id="UP000030302"/>
    </source>
</evidence>
<dbReference type="Proteomes" id="UP000030302">
    <property type="component" value="Chromosome"/>
</dbReference>
<dbReference type="NCBIfam" id="TIGR00638">
    <property type="entry name" value="Mop"/>
    <property type="match status" value="1"/>
</dbReference>
<keyword evidence="1 2" id="KW-0500">Molybdenum</keyword>
<reference evidence="5" key="1">
    <citation type="journal article" date="2014" name="Soil Biol. Biochem.">
        <title>Structure and function of bacterial communities in ageing soils: Insights from the Mendocino ecological staircase.</title>
        <authorList>
            <person name="Uroz S."/>
            <person name="Tech J.J."/>
            <person name="Sawaya N.A."/>
            <person name="Frey-Klett P."/>
            <person name="Leveau J.H.J."/>
        </authorList>
    </citation>
    <scope>NUCLEOTIDE SEQUENCE [LARGE SCALE GENOMIC DNA]</scope>
    <source>
        <strain evidence="5">Cal35</strain>
    </source>
</reference>
<dbReference type="EMBL" id="CP009962">
    <property type="protein sequence ID" value="AIY40699.1"/>
    <property type="molecule type" value="Genomic_DNA"/>
</dbReference>
<organism evidence="4 5">
    <name type="scientific">Collimonas arenae</name>
    <dbReference type="NCBI Taxonomy" id="279058"/>
    <lineage>
        <taxon>Bacteria</taxon>
        <taxon>Pseudomonadati</taxon>
        <taxon>Pseudomonadota</taxon>
        <taxon>Betaproteobacteria</taxon>
        <taxon>Burkholderiales</taxon>
        <taxon>Oxalobacteraceae</taxon>
        <taxon>Collimonas</taxon>
    </lineage>
</organism>
<dbReference type="InterPro" id="IPR008995">
    <property type="entry name" value="Mo/tungstate-bd_C_term_dom"/>
</dbReference>
<protein>
    <submittedName>
        <fullName evidence="4">Organosulfonate utilization protein SsuF</fullName>
    </submittedName>
</protein>
<dbReference type="InterPro" id="IPR005116">
    <property type="entry name" value="Transp-assoc_OB_typ1"/>
</dbReference>
<dbReference type="AlphaFoldDB" id="A0A0A1FAJ4"/>
<proteinExistence type="predicted"/>
<dbReference type="Gene3D" id="2.40.50.100">
    <property type="match status" value="1"/>
</dbReference>
<dbReference type="InterPro" id="IPR004606">
    <property type="entry name" value="Mop_domain"/>
</dbReference>
<keyword evidence="5" id="KW-1185">Reference proteome</keyword>